<dbReference type="SMART" id="SM00028">
    <property type="entry name" value="TPR"/>
    <property type="match status" value="3"/>
</dbReference>
<gene>
    <name evidence="7" type="primary">ccmI</name>
    <name evidence="7" type="ORF">K1718_19950</name>
</gene>
<proteinExistence type="predicted"/>
<evidence type="ECO:0000259" key="6">
    <source>
        <dbReference type="Pfam" id="PF23914"/>
    </source>
</evidence>
<evidence type="ECO:0000256" key="2">
    <source>
        <dbReference type="ARBA" id="ARBA00022737"/>
    </source>
</evidence>
<keyword evidence="5" id="KW-0472">Membrane</keyword>
<reference evidence="7 8" key="1">
    <citation type="submission" date="2023-03" db="EMBL/GenBank/DDBJ databases">
        <title>Roseibium porphyridii sp. nov. and Roseibium rhodosorbium sp. nov. isolated from marine algae, Porphyridium cruentum and Rhodosorus marinus, respectively.</title>
        <authorList>
            <person name="Lee M.W."/>
            <person name="Choi B.J."/>
            <person name="Lee J.K."/>
            <person name="Choi D.G."/>
            <person name="Baek J.H."/>
            <person name="Bayburt H."/>
            <person name="Kim J.M."/>
            <person name="Han D.M."/>
            <person name="Kim K.H."/>
            <person name="Jeon C.O."/>
        </authorList>
    </citation>
    <scope>NUCLEOTIDE SEQUENCE [LARGE SCALE GENOMIC DNA]</scope>
    <source>
        <strain evidence="7 8">KMA01</strain>
    </source>
</reference>
<evidence type="ECO:0000256" key="1">
    <source>
        <dbReference type="ARBA" id="ARBA00004196"/>
    </source>
</evidence>
<dbReference type="PANTHER" id="PTHR47870">
    <property type="entry name" value="CYTOCHROME C-TYPE BIOGENESIS PROTEIN CCMH"/>
    <property type="match status" value="1"/>
</dbReference>
<dbReference type="InterPro" id="IPR051263">
    <property type="entry name" value="C-type_cytochrome_biogenesis"/>
</dbReference>
<accession>A0ABY8F297</accession>
<evidence type="ECO:0000313" key="7">
    <source>
        <dbReference type="EMBL" id="WFE88419.1"/>
    </source>
</evidence>
<keyword evidence="3" id="KW-0201">Cytochrome c-type biogenesis</keyword>
<dbReference type="RefSeq" id="WP_265681090.1">
    <property type="nucleotide sequence ID" value="NZ_CP120863.1"/>
</dbReference>
<name>A0ABY8F297_9HYPH</name>
<protein>
    <submittedName>
        <fullName evidence="7">C-type cytochrome biogenesis protein CcmI</fullName>
    </submittedName>
</protein>
<organism evidence="7 8">
    <name type="scientific">Roseibium porphyridii</name>
    <dbReference type="NCBI Taxonomy" id="2866279"/>
    <lineage>
        <taxon>Bacteria</taxon>
        <taxon>Pseudomonadati</taxon>
        <taxon>Pseudomonadota</taxon>
        <taxon>Alphaproteobacteria</taxon>
        <taxon>Hyphomicrobiales</taxon>
        <taxon>Stappiaceae</taxon>
        <taxon>Roseibium</taxon>
    </lineage>
</organism>
<dbReference type="InterPro" id="IPR011990">
    <property type="entry name" value="TPR-like_helical_dom_sf"/>
</dbReference>
<evidence type="ECO:0000256" key="5">
    <source>
        <dbReference type="SAM" id="Phobius"/>
    </source>
</evidence>
<dbReference type="InterPro" id="IPR056413">
    <property type="entry name" value="TPR_CcmH_CycH"/>
</dbReference>
<dbReference type="Pfam" id="PF23914">
    <property type="entry name" value="TPR_CcmH_CycH"/>
    <property type="match status" value="1"/>
</dbReference>
<feature type="domain" description="Cytochrome c-type biogenesis protein H TPR" evidence="6">
    <location>
        <begin position="146"/>
        <end position="254"/>
    </location>
</feature>
<keyword evidence="5" id="KW-0812">Transmembrane</keyword>
<dbReference type="InterPro" id="IPR019734">
    <property type="entry name" value="TPR_rpt"/>
</dbReference>
<dbReference type="PANTHER" id="PTHR47870:SF1">
    <property type="entry name" value="CYTOCHROME C-TYPE BIOGENESIS PROTEIN CCMH"/>
    <property type="match status" value="1"/>
</dbReference>
<dbReference type="Gene3D" id="1.25.40.10">
    <property type="entry name" value="Tetratricopeptide repeat domain"/>
    <property type="match status" value="1"/>
</dbReference>
<dbReference type="SUPFAM" id="SSF48452">
    <property type="entry name" value="TPR-like"/>
    <property type="match status" value="1"/>
</dbReference>
<comment type="subcellular location">
    <subcellularLocation>
        <location evidence="1">Cell envelope</location>
    </subcellularLocation>
</comment>
<keyword evidence="8" id="KW-1185">Reference proteome</keyword>
<sequence length="376" mass="40372">MMFWILIAALTAAATLAVLVPLSRNRQPADAASKADEAVYREQLETVDRDLKRGLIEPEAAEAARTEIARRLLSANERQTQTVEKSERSLQNKIAIGLAIVFLPAATFGLYVLLGSPDQPDQPLSARLEGPAQGQSVDVLVARVERHLAENPEDGQGWAVIAPVYMSIGQPESSARAYANALRIVGPNADWLTDMGEALTIANQGLVTADARKAFDQAVSLQPEAVKPRFFLAMALGQEGRTDEAIAAWEQLLEGEDETQAWVGAARAQLAELQGTAPPLANRPGPTEEDVAATSDMTAEDRQTMIQGMVSGLAERLSAEGGSVDEWNQLMRAYMVLGEKQKAETALKDALTAYAENPDDLSLIKDAADQLGLTGS</sequence>
<evidence type="ECO:0000256" key="3">
    <source>
        <dbReference type="ARBA" id="ARBA00022748"/>
    </source>
</evidence>
<dbReference type="NCBIfam" id="TIGR03142">
    <property type="entry name" value="cytochro_ccmI"/>
    <property type="match status" value="1"/>
</dbReference>
<keyword evidence="5" id="KW-1133">Transmembrane helix</keyword>
<dbReference type="Proteomes" id="UP001209803">
    <property type="component" value="Chromosome"/>
</dbReference>
<evidence type="ECO:0000313" key="8">
    <source>
        <dbReference type="Proteomes" id="UP001209803"/>
    </source>
</evidence>
<feature type="transmembrane region" description="Helical" evidence="5">
    <location>
        <begin position="94"/>
        <end position="114"/>
    </location>
</feature>
<dbReference type="InterPro" id="IPR017560">
    <property type="entry name" value="Cyt_c_biogenesis_CcmI"/>
</dbReference>
<evidence type="ECO:0000256" key="4">
    <source>
        <dbReference type="ARBA" id="ARBA00022803"/>
    </source>
</evidence>
<keyword evidence="4" id="KW-0802">TPR repeat</keyword>
<dbReference type="EMBL" id="CP120863">
    <property type="protein sequence ID" value="WFE88419.1"/>
    <property type="molecule type" value="Genomic_DNA"/>
</dbReference>
<keyword evidence="2" id="KW-0677">Repeat</keyword>